<dbReference type="InterPro" id="IPR032568">
    <property type="entry name" value="DUF4926"/>
</dbReference>
<sequence length="84" mass="9425">MNKTTRHKPQDLDIVALLANRDTSHFETGQPIRLLKGQIGTVVMEYDDEALEVEFTNNDGTTFAMETLPLDAVLLLHDELLQTA</sequence>
<organism evidence="1 2">
    <name type="scientific">Phormidium yuhuli AB48</name>
    <dbReference type="NCBI Taxonomy" id="2940671"/>
    <lineage>
        <taxon>Bacteria</taxon>
        <taxon>Bacillati</taxon>
        <taxon>Cyanobacteriota</taxon>
        <taxon>Cyanophyceae</taxon>
        <taxon>Oscillatoriophycideae</taxon>
        <taxon>Oscillatoriales</taxon>
        <taxon>Oscillatoriaceae</taxon>
        <taxon>Phormidium</taxon>
        <taxon>Phormidium yuhuli</taxon>
    </lineage>
</organism>
<protein>
    <submittedName>
        <fullName evidence="1">DUF4926 domain-containing protein</fullName>
    </submittedName>
</protein>
<keyword evidence="2" id="KW-1185">Reference proteome</keyword>
<dbReference type="RefSeq" id="WP_252660242.1">
    <property type="nucleotide sequence ID" value="NZ_CP098611.1"/>
</dbReference>
<dbReference type="Proteomes" id="UP001056708">
    <property type="component" value="Chromosome"/>
</dbReference>
<evidence type="ECO:0000313" key="1">
    <source>
        <dbReference type="EMBL" id="USR89543.1"/>
    </source>
</evidence>
<proteinExistence type="predicted"/>
<evidence type="ECO:0000313" key="2">
    <source>
        <dbReference type="Proteomes" id="UP001056708"/>
    </source>
</evidence>
<gene>
    <name evidence="1" type="ORF">NEA10_11660</name>
</gene>
<dbReference type="EMBL" id="CP098611">
    <property type="protein sequence ID" value="USR89543.1"/>
    <property type="molecule type" value="Genomic_DNA"/>
</dbReference>
<accession>A0ABY5AKT3</accession>
<reference evidence="1" key="1">
    <citation type="submission" date="2022-06" db="EMBL/GenBank/DDBJ databases">
        <title>Genome sequence of Phormidium yuhuli AB48 isolated from an industrial photobioreactor environment.</title>
        <authorList>
            <person name="Qiu Y."/>
            <person name="Noonan A.J.C."/>
            <person name="Dofher K."/>
            <person name="Koch M."/>
            <person name="Kieft B."/>
            <person name="Lin X."/>
            <person name="Ziels R.M."/>
            <person name="Hallam S.J."/>
        </authorList>
    </citation>
    <scope>NUCLEOTIDE SEQUENCE</scope>
    <source>
        <strain evidence="1">AB48</strain>
    </source>
</reference>
<name>A0ABY5AKT3_9CYAN</name>
<dbReference type="Pfam" id="PF16277">
    <property type="entry name" value="DUF4926"/>
    <property type="match status" value="1"/>
</dbReference>